<sequence>MALTKQTVVRTALELLDEVGLDGLTLRKLAAKLNVQAPALYWHFANKQALLDEMATTMLADSLRTMAPQQDELSWETWARTYGSSYRRMLLEHRDGAKMFSGTYLTDRSLYEPMETVMAMFARVASSIEEAVIGLTTINSYVVGFVIEEQAVYPKPGERNDQYDPTDRARRVGDELPLTQAAGEHMFSDPDRRFARGLDLIIRGMQATYEPAHSAD</sequence>
<organism evidence="7 8">
    <name type="scientific">Tenggerimyces flavus</name>
    <dbReference type="NCBI Taxonomy" id="1708749"/>
    <lineage>
        <taxon>Bacteria</taxon>
        <taxon>Bacillati</taxon>
        <taxon>Actinomycetota</taxon>
        <taxon>Actinomycetes</taxon>
        <taxon>Propionibacteriales</taxon>
        <taxon>Nocardioidaceae</taxon>
        <taxon>Tenggerimyces</taxon>
    </lineage>
</organism>
<keyword evidence="3 5" id="KW-0238">DNA-binding</keyword>
<evidence type="ECO:0000256" key="5">
    <source>
        <dbReference type="PROSITE-ProRule" id="PRU00335"/>
    </source>
</evidence>
<proteinExistence type="predicted"/>
<dbReference type="Pfam" id="PF02909">
    <property type="entry name" value="TetR_C_1"/>
    <property type="match status" value="1"/>
</dbReference>
<keyword evidence="4" id="KW-0804">Transcription</keyword>
<dbReference type="Pfam" id="PF00440">
    <property type="entry name" value="TetR_N"/>
    <property type="match status" value="1"/>
</dbReference>
<evidence type="ECO:0000313" key="8">
    <source>
        <dbReference type="Proteomes" id="UP001595699"/>
    </source>
</evidence>
<gene>
    <name evidence="7" type="ORF">ACFOUW_05885</name>
</gene>
<dbReference type="Gene3D" id="1.10.10.60">
    <property type="entry name" value="Homeodomain-like"/>
    <property type="match status" value="1"/>
</dbReference>
<keyword evidence="8" id="KW-1185">Reference proteome</keyword>
<feature type="DNA-binding region" description="H-T-H motif" evidence="5">
    <location>
        <begin position="25"/>
        <end position="44"/>
    </location>
</feature>
<dbReference type="PANTHER" id="PTHR30055">
    <property type="entry name" value="HTH-TYPE TRANSCRIPTIONAL REGULATOR RUTR"/>
    <property type="match status" value="1"/>
</dbReference>
<reference evidence="8" key="1">
    <citation type="journal article" date="2019" name="Int. J. Syst. Evol. Microbiol.">
        <title>The Global Catalogue of Microorganisms (GCM) 10K type strain sequencing project: providing services to taxonomists for standard genome sequencing and annotation.</title>
        <authorList>
            <consortium name="The Broad Institute Genomics Platform"/>
            <consortium name="The Broad Institute Genome Sequencing Center for Infectious Disease"/>
            <person name="Wu L."/>
            <person name="Ma J."/>
        </authorList>
    </citation>
    <scope>NUCLEOTIDE SEQUENCE [LARGE SCALE GENOMIC DNA]</scope>
    <source>
        <strain evidence="8">CGMCC 4.7241</strain>
    </source>
</reference>
<evidence type="ECO:0000256" key="1">
    <source>
        <dbReference type="ARBA" id="ARBA00022491"/>
    </source>
</evidence>
<dbReference type="PROSITE" id="PS01081">
    <property type="entry name" value="HTH_TETR_1"/>
    <property type="match status" value="1"/>
</dbReference>
<dbReference type="RefSeq" id="WP_205122591.1">
    <property type="nucleotide sequence ID" value="NZ_JAFBCM010000001.1"/>
</dbReference>
<dbReference type="InterPro" id="IPR036271">
    <property type="entry name" value="Tet_transcr_reg_TetR-rel_C_sf"/>
</dbReference>
<dbReference type="Gene3D" id="1.10.357.10">
    <property type="entry name" value="Tetracycline Repressor, domain 2"/>
    <property type="match status" value="1"/>
</dbReference>
<dbReference type="InterPro" id="IPR004111">
    <property type="entry name" value="Repressor_TetR_C"/>
</dbReference>
<name>A0ABV7Y8I6_9ACTN</name>
<accession>A0ABV7Y8I6</accession>
<evidence type="ECO:0000256" key="3">
    <source>
        <dbReference type="ARBA" id="ARBA00023125"/>
    </source>
</evidence>
<dbReference type="InterPro" id="IPR009057">
    <property type="entry name" value="Homeodomain-like_sf"/>
</dbReference>
<dbReference type="InterPro" id="IPR001647">
    <property type="entry name" value="HTH_TetR"/>
</dbReference>
<dbReference type="PRINTS" id="PR00400">
    <property type="entry name" value="TETREPRESSOR"/>
</dbReference>
<dbReference type="SUPFAM" id="SSF46689">
    <property type="entry name" value="Homeodomain-like"/>
    <property type="match status" value="1"/>
</dbReference>
<evidence type="ECO:0000256" key="2">
    <source>
        <dbReference type="ARBA" id="ARBA00023015"/>
    </source>
</evidence>
<dbReference type="InterPro" id="IPR003012">
    <property type="entry name" value="Tet_transcr_reg_TetR"/>
</dbReference>
<feature type="domain" description="HTH tetR-type" evidence="6">
    <location>
        <begin position="2"/>
        <end position="62"/>
    </location>
</feature>
<keyword evidence="1" id="KW-0678">Repressor</keyword>
<dbReference type="PRINTS" id="PR00455">
    <property type="entry name" value="HTHTETR"/>
</dbReference>
<protein>
    <submittedName>
        <fullName evidence="7">TetR/AcrR family transcriptional regulator C-terminal domain-containing protein</fullName>
    </submittedName>
</protein>
<comment type="caution">
    <text evidence="7">The sequence shown here is derived from an EMBL/GenBank/DDBJ whole genome shotgun (WGS) entry which is preliminary data.</text>
</comment>
<evidence type="ECO:0000313" key="7">
    <source>
        <dbReference type="EMBL" id="MFC3760359.1"/>
    </source>
</evidence>
<evidence type="ECO:0000256" key="4">
    <source>
        <dbReference type="ARBA" id="ARBA00023163"/>
    </source>
</evidence>
<dbReference type="InterPro" id="IPR023772">
    <property type="entry name" value="DNA-bd_HTH_TetR-type_CS"/>
</dbReference>
<dbReference type="EMBL" id="JBHRZH010000005">
    <property type="protein sequence ID" value="MFC3760359.1"/>
    <property type="molecule type" value="Genomic_DNA"/>
</dbReference>
<dbReference type="PANTHER" id="PTHR30055:SF151">
    <property type="entry name" value="TRANSCRIPTIONAL REGULATORY PROTEIN"/>
    <property type="match status" value="1"/>
</dbReference>
<dbReference type="SUPFAM" id="SSF48498">
    <property type="entry name" value="Tetracyclin repressor-like, C-terminal domain"/>
    <property type="match status" value="1"/>
</dbReference>
<keyword evidence="2" id="KW-0805">Transcription regulation</keyword>
<dbReference type="InterPro" id="IPR050109">
    <property type="entry name" value="HTH-type_TetR-like_transc_reg"/>
</dbReference>
<dbReference type="Proteomes" id="UP001595699">
    <property type="component" value="Unassembled WGS sequence"/>
</dbReference>
<evidence type="ECO:0000259" key="6">
    <source>
        <dbReference type="PROSITE" id="PS50977"/>
    </source>
</evidence>
<dbReference type="PROSITE" id="PS50977">
    <property type="entry name" value="HTH_TETR_2"/>
    <property type="match status" value="1"/>
</dbReference>